<dbReference type="AlphaFoldDB" id="A0A975WSA6"/>
<evidence type="ECO:0000256" key="1">
    <source>
        <dbReference type="SAM" id="MobiDB-lite"/>
    </source>
</evidence>
<reference evidence="2 3" key="1">
    <citation type="submission" date="2018-01" db="EMBL/GenBank/DDBJ databases">
        <authorList>
            <person name="Clerissi C."/>
        </authorList>
    </citation>
    <scope>NUCLEOTIDE SEQUENCE [LARGE SCALE GENOMIC DNA]</scope>
    <source>
        <strain evidence="2">Cupriavidus taiwanensis LMG 19430</strain>
    </source>
</reference>
<evidence type="ECO:0000313" key="2">
    <source>
        <dbReference type="EMBL" id="SOY41721.1"/>
    </source>
</evidence>
<dbReference type="Proteomes" id="UP000257016">
    <property type="component" value="Unassembled WGS sequence"/>
</dbReference>
<feature type="region of interest" description="Disordered" evidence="1">
    <location>
        <begin position="1"/>
        <end position="29"/>
    </location>
</feature>
<proteinExistence type="predicted"/>
<gene>
    <name evidence="2" type="ORF">CBM2586_A11274</name>
</gene>
<sequence>MPGSPGSSPCRRMGRHNGKPGGRGPQHSFRTVVLKNLARPFTKFGFADNIAFDGLERS</sequence>
<name>A0A975WSA6_9BURK</name>
<comment type="caution">
    <text evidence="2">The sequence shown here is derived from an EMBL/GenBank/DDBJ whole genome shotgun (WGS) entry which is preliminary data.</text>
</comment>
<organism evidence="2 3">
    <name type="scientific">Cupriavidus taiwanensis</name>
    <dbReference type="NCBI Taxonomy" id="164546"/>
    <lineage>
        <taxon>Bacteria</taxon>
        <taxon>Pseudomonadati</taxon>
        <taxon>Pseudomonadota</taxon>
        <taxon>Betaproteobacteria</taxon>
        <taxon>Burkholderiales</taxon>
        <taxon>Burkholderiaceae</taxon>
        <taxon>Cupriavidus</taxon>
    </lineage>
</organism>
<evidence type="ECO:0000313" key="3">
    <source>
        <dbReference type="Proteomes" id="UP000257016"/>
    </source>
</evidence>
<dbReference type="EMBL" id="OFSN01000001">
    <property type="protein sequence ID" value="SOY41721.1"/>
    <property type="molecule type" value="Genomic_DNA"/>
</dbReference>
<protein>
    <submittedName>
        <fullName evidence="2">Uncharacterized protein</fullName>
    </submittedName>
</protein>
<accession>A0A975WSA6</accession>